<dbReference type="GO" id="GO:1904680">
    <property type="term" value="F:peptide transmembrane transporter activity"/>
    <property type="evidence" value="ECO:0007669"/>
    <property type="project" value="TreeGrafter"/>
</dbReference>
<name>A0A0D0KUB6_AGRTU</name>
<feature type="chain" id="PRO_5002215352" description="Solute-binding protein family 5 domain-containing protein" evidence="5">
    <location>
        <begin position="24"/>
        <end position="526"/>
    </location>
</feature>
<dbReference type="OrthoDB" id="9803988at2"/>
<sequence>MQSYLRIVLASALCLAGATSVSARDLVFARTTEHAAIDPLFNAAGPEASTTPNMFESLVTYDKGFQIQPLLATSWRIVDPTTWEFDLREGVTFHDGSPFTAEDIIFSFKRAEATTTSTANFARNLKEVKLVEAIGPHKIRVQTNEPSPLLIDQLGEVPIISHIAGAGMNTEDYNTGKAAIGTGQYKFVRWLRGDRLMLTANENYWGEKPRFDNVTYRFISNNPARIAALLSGEVDIIENVPPTDLDTIRARGNLNISQGLTTRLTHLQLDTARDVSPWVTDHNGKPMTVNPLKDPRVRQALSLMIDRNLLVKRIANGLGAPAGQVVPPGLGGYNPDLTPDPYDPARAKQLLIEAGYPQGFGLTIHSTNDRFPEDSASLQAIAQFFSRGGVKINSVDSVPFSVILQMQRDRQLSLFQYAYNGCCPNASAFLRNMMATNNPEAGLGASNRTMFSNPQFDELFISGLQEMDETKRNAKLAEATALVMKEGRGHLIPLYWQSHAWASKSDLTYDANLMDRSLIRFVNIVK</sequence>
<feature type="signal peptide" evidence="5">
    <location>
        <begin position="1"/>
        <end position="23"/>
    </location>
</feature>
<dbReference type="Gene3D" id="3.90.76.10">
    <property type="entry name" value="Dipeptide-binding Protein, Domain 1"/>
    <property type="match status" value="1"/>
</dbReference>
<dbReference type="GO" id="GO:0030288">
    <property type="term" value="C:outer membrane-bounded periplasmic space"/>
    <property type="evidence" value="ECO:0007669"/>
    <property type="project" value="UniProtKB-ARBA"/>
</dbReference>
<dbReference type="EMBL" id="JXQV01000017">
    <property type="protein sequence ID" value="KIQ00645.1"/>
    <property type="molecule type" value="Genomic_DNA"/>
</dbReference>
<keyword evidence="3" id="KW-0813">Transport</keyword>
<gene>
    <name evidence="7" type="ORF">RU07_16910</name>
</gene>
<dbReference type="GO" id="GO:0015833">
    <property type="term" value="P:peptide transport"/>
    <property type="evidence" value="ECO:0007669"/>
    <property type="project" value="TreeGrafter"/>
</dbReference>
<evidence type="ECO:0000313" key="7">
    <source>
        <dbReference type="EMBL" id="KIQ00645.1"/>
    </source>
</evidence>
<dbReference type="Gene3D" id="3.10.105.10">
    <property type="entry name" value="Dipeptide-binding Protein, Domain 3"/>
    <property type="match status" value="1"/>
</dbReference>
<dbReference type="PIRSF" id="PIRSF002741">
    <property type="entry name" value="MppA"/>
    <property type="match status" value="1"/>
</dbReference>
<dbReference type="InterPro" id="IPR030678">
    <property type="entry name" value="Peptide/Ni-bd"/>
</dbReference>
<evidence type="ECO:0000313" key="8">
    <source>
        <dbReference type="Proteomes" id="UP000035017"/>
    </source>
</evidence>
<evidence type="ECO:0000256" key="1">
    <source>
        <dbReference type="ARBA" id="ARBA00004418"/>
    </source>
</evidence>
<evidence type="ECO:0000256" key="5">
    <source>
        <dbReference type="SAM" id="SignalP"/>
    </source>
</evidence>
<dbReference type="InterPro" id="IPR000914">
    <property type="entry name" value="SBP_5_dom"/>
</dbReference>
<dbReference type="InterPro" id="IPR039424">
    <property type="entry name" value="SBP_5"/>
</dbReference>
<dbReference type="SUPFAM" id="SSF53850">
    <property type="entry name" value="Periplasmic binding protein-like II"/>
    <property type="match status" value="1"/>
</dbReference>
<dbReference type="GO" id="GO:0043190">
    <property type="term" value="C:ATP-binding cassette (ABC) transporter complex"/>
    <property type="evidence" value="ECO:0007669"/>
    <property type="project" value="InterPro"/>
</dbReference>
<organism evidence="7 8">
    <name type="scientific">Agrobacterium tumefaciens</name>
    <dbReference type="NCBI Taxonomy" id="358"/>
    <lineage>
        <taxon>Bacteria</taxon>
        <taxon>Pseudomonadati</taxon>
        <taxon>Pseudomonadota</taxon>
        <taxon>Alphaproteobacteria</taxon>
        <taxon>Hyphomicrobiales</taxon>
        <taxon>Rhizobiaceae</taxon>
        <taxon>Rhizobium/Agrobacterium group</taxon>
        <taxon>Agrobacterium</taxon>
        <taxon>Agrobacterium tumefaciens complex</taxon>
    </lineage>
</organism>
<dbReference type="Gene3D" id="3.40.190.10">
    <property type="entry name" value="Periplasmic binding protein-like II"/>
    <property type="match status" value="1"/>
</dbReference>
<dbReference type="AlphaFoldDB" id="A0A0D0KUB6"/>
<evidence type="ECO:0000256" key="3">
    <source>
        <dbReference type="ARBA" id="ARBA00022448"/>
    </source>
</evidence>
<dbReference type="PANTHER" id="PTHR30290">
    <property type="entry name" value="PERIPLASMIC BINDING COMPONENT OF ABC TRANSPORTER"/>
    <property type="match status" value="1"/>
</dbReference>
<reference evidence="7 8" key="1">
    <citation type="submission" date="2014-12" db="EMBL/GenBank/DDBJ databases">
        <title>16Stimator: statistical estimation of ribosomal gene copy numbers from draft genome assemblies.</title>
        <authorList>
            <person name="Perisin M.A."/>
            <person name="Vetter M."/>
            <person name="Gilbert J.A."/>
            <person name="Bergelson J."/>
        </authorList>
    </citation>
    <scope>NUCLEOTIDE SEQUENCE [LARGE SCALE GENOMIC DNA]</scope>
    <source>
        <strain evidence="7 8">MEJ076</strain>
    </source>
</reference>
<dbReference type="PANTHER" id="PTHR30290:SF9">
    <property type="entry name" value="OLIGOPEPTIDE-BINDING PROTEIN APPA"/>
    <property type="match status" value="1"/>
</dbReference>
<comment type="similarity">
    <text evidence="2">Belongs to the bacterial solute-binding protein 5 family.</text>
</comment>
<proteinExistence type="inferred from homology"/>
<comment type="caution">
    <text evidence="7">The sequence shown here is derived from an EMBL/GenBank/DDBJ whole genome shotgun (WGS) entry which is preliminary data.</text>
</comment>
<accession>A0A0D0KUB6</accession>
<comment type="subcellular location">
    <subcellularLocation>
        <location evidence="1">Periplasm</location>
    </subcellularLocation>
</comment>
<evidence type="ECO:0000256" key="4">
    <source>
        <dbReference type="ARBA" id="ARBA00022729"/>
    </source>
</evidence>
<dbReference type="CDD" id="cd08498">
    <property type="entry name" value="PBP2_NikA_DppA_OppA_like_2"/>
    <property type="match status" value="1"/>
</dbReference>
<evidence type="ECO:0000259" key="6">
    <source>
        <dbReference type="Pfam" id="PF00496"/>
    </source>
</evidence>
<dbReference type="Pfam" id="PF00496">
    <property type="entry name" value="SBP_bac_5"/>
    <property type="match status" value="1"/>
</dbReference>
<keyword evidence="4 5" id="KW-0732">Signal</keyword>
<feature type="domain" description="Solute-binding protein family 5" evidence="6">
    <location>
        <begin position="66"/>
        <end position="437"/>
    </location>
</feature>
<evidence type="ECO:0000256" key="2">
    <source>
        <dbReference type="ARBA" id="ARBA00005695"/>
    </source>
</evidence>
<protein>
    <recommendedName>
        <fullName evidence="6">Solute-binding protein family 5 domain-containing protein</fullName>
    </recommendedName>
</protein>
<dbReference type="Proteomes" id="UP000035017">
    <property type="component" value="Unassembled WGS sequence"/>
</dbReference>